<dbReference type="PANTHER" id="PTHR43362:SF1">
    <property type="entry name" value="MANNITOL DEHYDROGENASE 2-RELATED"/>
    <property type="match status" value="1"/>
</dbReference>
<evidence type="ECO:0000259" key="2">
    <source>
        <dbReference type="Pfam" id="PF01232"/>
    </source>
</evidence>
<gene>
    <name evidence="4" type="ORF">SAMN02745152_00824</name>
</gene>
<dbReference type="GO" id="GO:0016616">
    <property type="term" value="F:oxidoreductase activity, acting on the CH-OH group of donors, NAD or NADP as acceptor"/>
    <property type="evidence" value="ECO:0007669"/>
    <property type="project" value="TreeGrafter"/>
</dbReference>
<dbReference type="InterPro" id="IPR013328">
    <property type="entry name" value="6PGD_dom2"/>
</dbReference>
<evidence type="ECO:0000259" key="3">
    <source>
        <dbReference type="Pfam" id="PF08125"/>
    </source>
</evidence>
<keyword evidence="1" id="KW-0560">Oxidoreductase</keyword>
<name>A0A1T4MAA0_9SPIR</name>
<organism evidence="4 5">
    <name type="scientific">Treponema berlinense</name>
    <dbReference type="NCBI Taxonomy" id="225004"/>
    <lineage>
        <taxon>Bacteria</taxon>
        <taxon>Pseudomonadati</taxon>
        <taxon>Spirochaetota</taxon>
        <taxon>Spirochaetia</taxon>
        <taxon>Spirochaetales</taxon>
        <taxon>Treponemataceae</taxon>
        <taxon>Treponema</taxon>
    </lineage>
</organism>
<dbReference type="InterPro" id="IPR013118">
    <property type="entry name" value="Mannitol_DH_C"/>
</dbReference>
<evidence type="ECO:0000313" key="4">
    <source>
        <dbReference type="EMBL" id="SJZ63801.1"/>
    </source>
</evidence>
<accession>A0A1T4MAA0</accession>
<dbReference type="GeneID" id="303367082"/>
<dbReference type="OrthoDB" id="271711at2"/>
<proteinExistence type="predicted"/>
<dbReference type="PANTHER" id="PTHR43362">
    <property type="entry name" value="MANNITOL DEHYDROGENASE DSF1-RELATED"/>
    <property type="match status" value="1"/>
</dbReference>
<protein>
    <submittedName>
        <fullName evidence="4">Fructuronate reductase</fullName>
    </submittedName>
</protein>
<dbReference type="STRING" id="225004.SAMN02745152_00824"/>
<dbReference type="Proteomes" id="UP000190395">
    <property type="component" value="Unassembled WGS sequence"/>
</dbReference>
<dbReference type="InterPro" id="IPR050988">
    <property type="entry name" value="Mannitol_DH/Oxidoreductase"/>
</dbReference>
<evidence type="ECO:0000313" key="5">
    <source>
        <dbReference type="Proteomes" id="UP000190395"/>
    </source>
</evidence>
<dbReference type="AlphaFoldDB" id="A0A1T4MAA0"/>
<feature type="domain" description="Mannitol dehydrogenase N-terminal" evidence="2">
    <location>
        <begin position="38"/>
        <end position="306"/>
    </location>
</feature>
<feature type="domain" description="Mannitol dehydrogenase C-terminal" evidence="3">
    <location>
        <begin position="317"/>
        <end position="515"/>
    </location>
</feature>
<dbReference type="RefSeq" id="WP_078930575.1">
    <property type="nucleotide sequence ID" value="NZ_CAMEQG010000009.1"/>
</dbReference>
<reference evidence="4 5" key="1">
    <citation type="submission" date="2017-02" db="EMBL/GenBank/DDBJ databases">
        <authorList>
            <person name="Peterson S.W."/>
        </authorList>
    </citation>
    <scope>NUCLEOTIDE SEQUENCE [LARGE SCALE GENOMIC DNA]</scope>
    <source>
        <strain evidence="4 5">ATCC BAA-909</strain>
    </source>
</reference>
<dbReference type="InterPro" id="IPR036291">
    <property type="entry name" value="NAD(P)-bd_dom_sf"/>
</dbReference>
<dbReference type="Pfam" id="PF08125">
    <property type="entry name" value="Mannitol_dh_C"/>
    <property type="match status" value="1"/>
</dbReference>
<dbReference type="SUPFAM" id="SSF51735">
    <property type="entry name" value="NAD(P)-binding Rossmann-fold domains"/>
    <property type="match status" value="1"/>
</dbReference>
<dbReference type="EMBL" id="FUXC01000003">
    <property type="protein sequence ID" value="SJZ63801.1"/>
    <property type="molecule type" value="Genomic_DNA"/>
</dbReference>
<dbReference type="SUPFAM" id="SSF48179">
    <property type="entry name" value="6-phosphogluconate dehydrogenase C-terminal domain-like"/>
    <property type="match status" value="1"/>
</dbReference>
<dbReference type="Gene3D" id="3.40.50.720">
    <property type="entry name" value="NAD(P)-binding Rossmann-like Domain"/>
    <property type="match status" value="1"/>
</dbReference>
<dbReference type="InterPro" id="IPR008927">
    <property type="entry name" value="6-PGluconate_DH-like_C_sf"/>
</dbReference>
<dbReference type="InterPro" id="IPR013131">
    <property type="entry name" value="Mannitol_DH_N"/>
</dbReference>
<keyword evidence="5" id="KW-1185">Reference proteome</keyword>
<dbReference type="Gene3D" id="1.10.1040.10">
    <property type="entry name" value="N-(1-d-carboxylethyl)-l-norvaline Dehydrogenase, domain 2"/>
    <property type="match status" value="1"/>
</dbReference>
<sequence>MKLNLNEIKDGSKWNGYKLPEFDPKEIAENTRKNPEWIHFGAGNIFRIFPAALAQKLLNKGLMNTGIIAGECHDPEIVEKLFKPHDNLTLGVTLKADGSIEKEIIASVVDSVCVYPEFKNDWATVLAAFKNPSLKMLSFTITEKGYAVTSPDGKLLGQYEHDFANPPEKAEMFLSKLTGLLLERFNAGKLPLALVSMDNCSHNGEKLSAAVFKIAENWQKNGFVPSEFVDYLKDETKIAFPWTMIDKITPRPNNAVAEMLKKDGFEETELIVTSKNTYCATFVNAEETQYLVIEDKFPNGRLPLDKAGVYFTDRETVNKVEKMKVCTCLNPLHTALALSGCLLGFGLICDEMKDKDLKKMVEILGYKEGLPVVVDPKIIKPKTFIDEVIEKRLPNPFMPDTPQRIATDTSQKLSIRFGETVKAYLANPELDVKTLKILPMVFALWLRYLLGIDDNGKEFELSPDPLLPDVKNELAGIVIGKNDESEVEEKIKKLLKNEKIFGFDVVSSELYGKVKSYFMEMISANGKVREVISRAVEN</sequence>
<evidence type="ECO:0000256" key="1">
    <source>
        <dbReference type="ARBA" id="ARBA00023002"/>
    </source>
</evidence>
<dbReference type="Pfam" id="PF01232">
    <property type="entry name" value="Mannitol_dh"/>
    <property type="match status" value="1"/>
</dbReference>